<dbReference type="OrthoDB" id="1679989at2759"/>
<sequence>MNDQETITDYFTRIRILINSMKAYSEKYLDEQIIDKDYSEKYLDEQIIDKVLRTLTPQFDHIALEIKESKDLGMIKMEVLQKSFKAHEQQLNGRWLEQERKRKVERWKKWRSCDSSHGQDHCHTEHDEGESSNKRKSNPTQYKMRKE</sequence>
<comment type="caution">
    <text evidence="2">The sequence shown here is derived from an EMBL/GenBank/DDBJ whole genome shotgun (WGS) entry which is preliminary data.</text>
</comment>
<proteinExistence type="predicted"/>
<dbReference type="EMBL" id="QJKJ01003896">
    <property type="protein sequence ID" value="RDX96387.1"/>
    <property type="molecule type" value="Genomic_DNA"/>
</dbReference>
<feature type="compositionally biased region" description="Basic and acidic residues" evidence="1">
    <location>
        <begin position="111"/>
        <end position="133"/>
    </location>
</feature>
<dbReference type="AlphaFoldDB" id="A0A371H0Q7"/>
<keyword evidence="3" id="KW-1185">Reference proteome</keyword>
<evidence type="ECO:0000313" key="2">
    <source>
        <dbReference type="EMBL" id="RDX96387.1"/>
    </source>
</evidence>
<reference evidence="2" key="1">
    <citation type="submission" date="2018-05" db="EMBL/GenBank/DDBJ databases">
        <title>Draft genome of Mucuna pruriens seed.</title>
        <authorList>
            <person name="Nnadi N.E."/>
            <person name="Vos R."/>
            <person name="Hasami M.H."/>
            <person name="Devisetty U.K."/>
            <person name="Aguiy J.C."/>
        </authorList>
    </citation>
    <scope>NUCLEOTIDE SEQUENCE [LARGE SCALE GENOMIC DNA]</scope>
    <source>
        <strain evidence="2">JCA_2017</strain>
    </source>
</reference>
<gene>
    <name evidence="2" type="ORF">CR513_20958</name>
</gene>
<protein>
    <submittedName>
        <fullName evidence="2">Uncharacterized protein</fullName>
    </submittedName>
</protein>
<dbReference type="Proteomes" id="UP000257109">
    <property type="component" value="Unassembled WGS sequence"/>
</dbReference>
<accession>A0A371H0Q7</accession>
<feature type="region of interest" description="Disordered" evidence="1">
    <location>
        <begin position="110"/>
        <end position="147"/>
    </location>
</feature>
<organism evidence="2 3">
    <name type="scientific">Mucuna pruriens</name>
    <name type="common">Velvet bean</name>
    <name type="synonym">Dolichos pruriens</name>
    <dbReference type="NCBI Taxonomy" id="157652"/>
    <lineage>
        <taxon>Eukaryota</taxon>
        <taxon>Viridiplantae</taxon>
        <taxon>Streptophyta</taxon>
        <taxon>Embryophyta</taxon>
        <taxon>Tracheophyta</taxon>
        <taxon>Spermatophyta</taxon>
        <taxon>Magnoliopsida</taxon>
        <taxon>eudicotyledons</taxon>
        <taxon>Gunneridae</taxon>
        <taxon>Pentapetalae</taxon>
        <taxon>rosids</taxon>
        <taxon>fabids</taxon>
        <taxon>Fabales</taxon>
        <taxon>Fabaceae</taxon>
        <taxon>Papilionoideae</taxon>
        <taxon>50 kb inversion clade</taxon>
        <taxon>NPAAA clade</taxon>
        <taxon>indigoferoid/millettioid clade</taxon>
        <taxon>Phaseoleae</taxon>
        <taxon>Mucuna</taxon>
    </lineage>
</organism>
<evidence type="ECO:0000313" key="3">
    <source>
        <dbReference type="Proteomes" id="UP000257109"/>
    </source>
</evidence>
<name>A0A371H0Q7_MUCPR</name>
<feature type="non-terminal residue" evidence="2">
    <location>
        <position position="1"/>
    </location>
</feature>
<evidence type="ECO:0000256" key="1">
    <source>
        <dbReference type="SAM" id="MobiDB-lite"/>
    </source>
</evidence>